<evidence type="ECO:0000313" key="3">
    <source>
        <dbReference type="Proteomes" id="UP001289374"/>
    </source>
</evidence>
<dbReference type="GO" id="GO:0009696">
    <property type="term" value="P:salicylic acid metabolic process"/>
    <property type="evidence" value="ECO:0007669"/>
    <property type="project" value="TreeGrafter"/>
</dbReference>
<accession>A0AAE1WHA3</accession>
<dbReference type="InterPro" id="IPR018289">
    <property type="entry name" value="MULE_transposase_dom"/>
</dbReference>
<organism evidence="2 3">
    <name type="scientific">Sesamum angolense</name>
    <dbReference type="NCBI Taxonomy" id="2727404"/>
    <lineage>
        <taxon>Eukaryota</taxon>
        <taxon>Viridiplantae</taxon>
        <taxon>Streptophyta</taxon>
        <taxon>Embryophyta</taxon>
        <taxon>Tracheophyta</taxon>
        <taxon>Spermatophyta</taxon>
        <taxon>Magnoliopsida</taxon>
        <taxon>eudicotyledons</taxon>
        <taxon>Gunneridae</taxon>
        <taxon>Pentapetalae</taxon>
        <taxon>asterids</taxon>
        <taxon>lamiids</taxon>
        <taxon>Lamiales</taxon>
        <taxon>Pedaliaceae</taxon>
        <taxon>Sesamum</taxon>
    </lineage>
</organism>
<proteinExistence type="predicted"/>
<dbReference type="Pfam" id="PF10551">
    <property type="entry name" value="MULE"/>
    <property type="match status" value="1"/>
</dbReference>
<dbReference type="InterPro" id="IPR045889">
    <property type="entry name" value="MES/HNL"/>
</dbReference>
<dbReference type="PANTHER" id="PTHR10992:SF1066">
    <property type="entry name" value="METHYL JASMONATE ESTERASE 1"/>
    <property type="match status" value="1"/>
</dbReference>
<evidence type="ECO:0000259" key="1">
    <source>
        <dbReference type="Pfam" id="PF10551"/>
    </source>
</evidence>
<dbReference type="GO" id="GO:0009694">
    <property type="term" value="P:jasmonic acid metabolic process"/>
    <property type="evidence" value="ECO:0007669"/>
    <property type="project" value="TreeGrafter"/>
</dbReference>
<dbReference type="EMBL" id="JACGWL010000010">
    <property type="protein sequence ID" value="KAK4393345.1"/>
    <property type="molecule type" value="Genomic_DNA"/>
</dbReference>
<dbReference type="PANTHER" id="PTHR10992">
    <property type="entry name" value="METHYLESTERASE FAMILY MEMBER"/>
    <property type="match status" value="1"/>
</dbReference>
<feature type="domain" description="MULE transposase" evidence="1">
    <location>
        <begin position="2"/>
        <end position="77"/>
    </location>
</feature>
<evidence type="ECO:0000313" key="2">
    <source>
        <dbReference type="EMBL" id="KAK4393345.1"/>
    </source>
</evidence>
<dbReference type="GO" id="GO:0080031">
    <property type="term" value="F:methyl salicylate esterase activity"/>
    <property type="evidence" value="ECO:0007669"/>
    <property type="project" value="TreeGrafter"/>
</dbReference>
<dbReference type="GO" id="GO:0080032">
    <property type="term" value="F:methyl jasmonate esterase activity"/>
    <property type="evidence" value="ECO:0007669"/>
    <property type="project" value="TreeGrafter"/>
</dbReference>
<dbReference type="SUPFAM" id="SSF53474">
    <property type="entry name" value="alpha/beta-Hydrolases"/>
    <property type="match status" value="1"/>
</dbReference>
<dbReference type="AlphaFoldDB" id="A0AAE1WHA3"/>
<reference evidence="2" key="2">
    <citation type="journal article" date="2024" name="Plant">
        <title>Genomic evolution and insights into agronomic trait innovations of Sesamum species.</title>
        <authorList>
            <person name="Miao H."/>
            <person name="Wang L."/>
            <person name="Qu L."/>
            <person name="Liu H."/>
            <person name="Sun Y."/>
            <person name="Le M."/>
            <person name="Wang Q."/>
            <person name="Wei S."/>
            <person name="Zheng Y."/>
            <person name="Lin W."/>
            <person name="Duan Y."/>
            <person name="Cao H."/>
            <person name="Xiong S."/>
            <person name="Wang X."/>
            <person name="Wei L."/>
            <person name="Li C."/>
            <person name="Ma Q."/>
            <person name="Ju M."/>
            <person name="Zhao R."/>
            <person name="Li G."/>
            <person name="Mu C."/>
            <person name="Tian Q."/>
            <person name="Mei H."/>
            <person name="Zhang T."/>
            <person name="Gao T."/>
            <person name="Zhang H."/>
        </authorList>
    </citation>
    <scope>NUCLEOTIDE SEQUENCE</scope>
    <source>
        <strain evidence="2">K16</strain>
    </source>
</reference>
<reference evidence="2" key="1">
    <citation type="submission" date="2020-06" db="EMBL/GenBank/DDBJ databases">
        <authorList>
            <person name="Li T."/>
            <person name="Hu X."/>
            <person name="Zhang T."/>
            <person name="Song X."/>
            <person name="Zhang H."/>
            <person name="Dai N."/>
            <person name="Sheng W."/>
            <person name="Hou X."/>
            <person name="Wei L."/>
        </authorList>
    </citation>
    <scope>NUCLEOTIDE SEQUENCE</scope>
    <source>
        <strain evidence="2">K16</strain>
        <tissue evidence="2">Leaf</tissue>
    </source>
</reference>
<comment type="caution">
    <text evidence="2">The sequence shown here is derived from an EMBL/GenBank/DDBJ whole genome shotgun (WGS) entry which is preliminary data.</text>
</comment>
<name>A0AAE1WHA3_9LAMI</name>
<gene>
    <name evidence="2" type="ORF">Sango_1805300</name>
</gene>
<sequence>MDGNQQVLPLAFAVVDEETYPSWKWFIQQLSRHVIRGRRGMCLISDRHGELIKAVHECPDFVSPHRVHRYCLRHATKAAGSYMDIQYFYGNGRDNPPTSYIFGPKFMATRLYDNSPPKDLTLGLLLVRPMSEFVGSDLSKEVDPSKENYGSVRRVFVVCDQDNSVKPEIQKWMIESNPPDGVKVIHGADHMAMFSKPHELCAILRDIAAEY</sequence>
<dbReference type="InterPro" id="IPR029058">
    <property type="entry name" value="AB_hydrolase_fold"/>
</dbReference>
<dbReference type="GO" id="GO:0080030">
    <property type="term" value="F:methyl indole-3-acetate esterase activity"/>
    <property type="evidence" value="ECO:0007669"/>
    <property type="project" value="TreeGrafter"/>
</dbReference>
<keyword evidence="3" id="KW-1185">Reference proteome</keyword>
<protein>
    <submittedName>
        <fullName evidence="2">Methylesterase 10</fullName>
    </submittedName>
</protein>
<dbReference type="Proteomes" id="UP001289374">
    <property type="component" value="Unassembled WGS sequence"/>
</dbReference>
<dbReference type="Gene3D" id="3.40.50.1820">
    <property type="entry name" value="alpha/beta hydrolase"/>
    <property type="match status" value="1"/>
</dbReference>